<sequence length="63" mass="7021">MALQHVFPDASMPGRTGTAIAQFVVPAAALAVKPDHHFCALRTKVVLQKNYQYKLVLIIYLRV</sequence>
<dbReference type="EMBL" id="CP013234">
    <property type="protein sequence ID" value="AMP03915.1"/>
    <property type="molecule type" value="Genomic_DNA"/>
</dbReference>
<reference evidence="1 2" key="1">
    <citation type="submission" date="2015-11" db="EMBL/GenBank/DDBJ databases">
        <title>Exploring the genomic traits of fungus-feeding bacterial genus Collimonas.</title>
        <authorList>
            <person name="Song C."/>
            <person name="Schmidt R."/>
            <person name="de Jager V."/>
            <person name="Krzyzanowska D."/>
            <person name="Jongedijk E."/>
            <person name="Cankar K."/>
            <person name="Beekwilder J."/>
            <person name="van Veen A."/>
            <person name="de Boer W."/>
            <person name="van Veen J.A."/>
            <person name="Garbeva P."/>
        </authorList>
    </citation>
    <scope>NUCLEOTIDE SEQUENCE [LARGE SCALE GENOMIC DNA]</scope>
    <source>
        <strain evidence="1 2">Ter91</strain>
    </source>
</reference>
<accession>A0A127Q264</accession>
<gene>
    <name evidence="1" type="ORF">CPter91_1538</name>
</gene>
<dbReference type="AlphaFoldDB" id="A0A127Q264"/>
<organism evidence="1 2">
    <name type="scientific">Collimonas pratensis</name>
    <dbReference type="NCBI Taxonomy" id="279113"/>
    <lineage>
        <taxon>Bacteria</taxon>
        <taxon>Pseudomonadati</taxon>
        <taxon>Pseudomonadota</taxon>
        <taxon>Betaproteobacteria</taxon>
        <taxon>Burkholderiales</taxon>
        <taxon>Oxalobacteraceae</taxon>
        <taxon>Collimonas</taxon>
    </lineage>
</organism>
<evidence type="ECO:0000313" key="1">
    <source>
        <dbReference type="EMBL" id="AMP03915.1"/>
    </source>
</evidence>
<dbReference type="KEGG" id="cpra:CPter91_1538"/>
<name>A0A127Q264_9BURK</name>
<dbReference type="RefSeq" id="WP_150119643.1">
    <property type="nucleotide sequence ID" value="NZ_CP013234.1"/>
</dbReference>
<protein>
    <submittedName>
        <fullName evidence="1">Uncharacterized protein</fullName>
    </submittedName>
</protein>
<evidence type="ECO:0000313" key="2">
    <source>
        <dbReference type="Proteomes" id="UP000074561"/>
    </source>
</evidence>
<proteinExistence type="predicted"/>
<dbReference type="Proteomes" id="UP000074561">
    <property type="component" value="Chromosome"/>
</dbReference>
<dbReference type="PATRIC" id="fig|279113.9.peg.1530"/>